<organism evidence="1 2">
    <name type="scientific">Caldanaerovirga acetigignens</name>
    <dbReference type="NCBI Taxonomy" id="447595"/>
    <lineage>
        <taxon>Bacteria</taxon>
        <taxon>Bacillati</taxon>
        <taxon>Bacillota</taxon>
        <taxon>Clostridia</taxon>
        <taxon>Thermosediminibacterales</taxon>
        <taxon>Thermosediminibacteraceae</taxon>
        <taxon>Caldanaerovirga</taxon>
    </lineage>
</organism>
<dbReference type="PANTHER" id="PTHR36456">
    <property type="entry name" value="UPF0232 PROTEIN SCO3875"/>
    <property type="match status" value="1"/>
</dbReference>
<keyword evidence="2" id="KW-1185">Reference proteome</keyword>
<dbReference type="Proteomes" id="UP000184375">
    <property type="component" value="Unassembled WGS sequence"/>
</dbReference>
<proteinExistence type="predicted"/>
<protein>
    <recommendedName>
        <fullName evidence="3">DUF721 domain-containing protein</fullName>
    </recommendedName>
</protein>
<evidence type="ECO:0000313" key="2">
    <source>
        <dbReference type="Proteomes" id="UP000184375"/>
    </source>
</evidence>
<evidence type="ECO:0000313" key="1">
    <source>
        <dbReference type="EMBL" id="SHM18644.1"/>
    </source>
</evidence>
<reference evidence="2" key="1">
    <citation type="submission" date="2016-11" db="EMBL/GenBank/DDBJ databases">
        <authorList>
            <person name="Varghese N."/>
            <person name="Submissions S."/>
        </authorList>
    </citation>
    <scope>NUCLEOTIDE SEQUENCE [LARGE SCALE GENOMIC DNA]</scope>
    <source>
        <strain evidence="2">DSM 18802</strain>
    </source>
</reference>
<evidence type="ECO:0008006" key="3">
    <source>
        <dbReference type="Google" id="ProtNLM"/>
    </source>
</evidence>
<sequence>MDNVKKILWNVLKKGDMGRKLNEALIFAMYEDIVGEKISRVSKPVFFRGDTLFIGVKNSAWAHQLLFLKPEIIEKINSFLTTPLVRDIRFQIVLFSENNLKSDSEKNFTDDVKMDIPDKNKQMFYNIAAGIQDEKLRNKFIELCIKDLEFKLKRGEIRVPAHRQEYSSQN</sequence>
<dbReference type="InterPro" id="IPR007922">
    <property type="entry name" value="DciA-like"/>
</dbReference>
<dbReference type="RefSeq" id="WP_073253950.1">
    <property type="nucleotide sequence ID" value="NZ_FRCR01000002.1"/>
</dbReference>
<name>A0A1M7GQJ8_9FIRM</name>
<dbReference type="STRING" id="447595.SAMN05660826_00427"/>
<accession>A0A1M7GQJ8</accession>
<dbReference type="OrthoDB" id="46633at2"/>
<dbReference type="Pfam" id="PF05258">
    <property type="entry name" value="DciA"/>
    <property type="match status" value="1"/>
</dbReference>
<dbReference type="AlphaFoldDB" id="A0A1M7GQJ8"/>
<dbReference type="PANTHER" id="PTHR36456:SF1">
    <property type="entry name" value="UPF0232 PROTEIN SCO3875"/>
    <property type="match status" value="1"/>
</dbReference>
<dbReference type="EMBL" id="FRCR01000002">
    <property type="protein sequence ID" value="SHM18644.1"/>
    <property type="molecule type" value="Genomic_DNA"/>
</dbReference>
<gene>
    <name evidence="1" type="ORF">SAMN05660826_00427</name>
</gene>